<evidence type="ECO:0008006" key="3">
    <source>
        <dbReference type="Google" id="ProtNLM"/>
    </source>
</evidence>
<dbReference type="SUPFAM" id="SSF52540">
    <property type="entry name" value="P-loop containing nucleoside triphosphate hydrolases"/>
    <property type="match status" value="1"/>
</dbReference>
<accession>A0A3B0MTK6</accession>
<dbReference type="Gene3D" id="3.40.50.300">
    <property type="entry name" value="P-loop containing nucleotide triphosphate hydrolases"/>
    <property type="match status" value="1"/>
</dbReference>
<evidence type="ECO:0000313" key="2">
    <source>
        <dbReference type="Proteomes" id="UP000272908"/>
    </source>
</evidence>
<sequence length="167" mass="18192">MAHVSYLESTRAKAQLNRDQADQFYTGNLANFAPGLTHTFDADVFVATLRSLRPVGSAGAVPLFDRSQDQTVPAGRTVADSVGILVVEGNYLLLASQPWQQVASLLDATVALRPSLGTLEQRLMKRWRAHGLSPQMAYGKTHGNDLNNAKRVLNESADATLTLHQLH</sequence>
<reference evidence="2" key="1">
    <citation type="submission" date="2018-08" db="EMBL/GenBank/DDBJ databases">
        <authorList>
            <person name="Rodrigo-Torres L."/>
            <person name="Arahal R. D."/>
            <person name="Lucena T."/>
        </authorList>
    </citation>
    <scope>NUCLEOTIDE SEQUENCE [LARGE SCALE GENOMIC DNA]</scope>
    <source>
        <strain evidence="2">CECT 7235</strain>
    </source>
</reference>
<evidence type="ECO:0000313" key="1">
    <source>
        <dbReference type="EMBL" id="SUZ31246.1"/>
    </source>
</evidence>
<dbReference type="EMBL" id="UIHC01000006">
    <property type="protein sequence ID" value="SUZ31246.1"/>
    <property type="molecule type" value="Genomic_DNA"/>
</dbReference>
<protein>
    <recommendedName>
        <fullName evidence="3">Pantothenate kinase</fullName>
    </recommendedName>
</protein>
<gene>
    <name evidence="1" type="ORF">ROE7235_00982</name>
</gene>
<dbReference type="Proteomes" id="UP000272908">
    <property type="component" value="Unassembled WGS sequence"/>
</dbReference>
<name>A0A3B0MTK6_9RHOB</name>
<dbReference type="InterPro" id="IPR027417">
    <property type="entry name" value="P-loop_NTPase"/>
</dbReference>
<organism evidence="1 2">
    <name type="scientific">Roseinatronobacter ekhonensis</name>
    <dbReference type="NCBI Taxonomy" id="254356"/>
    <lineage>
        <taxon>Bacteria</taxon>
        <taxon>Pseudomonadati</taxon>
        <taxon>Pseudomonadota</taxon>
        <taxon>Alphaproteobacteria</taxon>
        <taxon>Rhodobacterales</taxon>
        <taxon>Paracoccaceae</taxon>
        <taxon>Roseinatronobacter</taxon>
    </lineage>
</organism>
<dbReference type="AlphaFoldDB" id="A0A3B0MTK6"/>
<proteinExistence type="predicted"/>
<keyword evidence="2" id="KW-1185">Reference proteome</keyword>